<feature type="transmembrane region" description="Helical" evidence="1">
    <location>
        <begin position="126"/>
        <end position="145"/>
    </location>
</feature>
<feature type="transmembrane region" description="Helical" evidence="1">
    <location>
        <begin position="96"/>
        <end position="114"/>
    </location>
</feature>
<feature type="transmembrane region" description="Helical" evidence="1">
    <location>
        <begin position="73"/>
        <end position="90"/>
    </location>
</feature>
<dbReference type="Proteomes" id="UP000185612">
    <property type="component" value="Unassembled WGS sequence"/>
</dbReference>
<keyword evidence="3" id="KW-1185">Reference proteome</keyword>
<dbReference type="RefSeq" id="WP_073822126.1">
    <property type="nucleotide sequence ID" value="NZ_RQYV01000024.1"/>
</dbReference>
<proteinExistence type="predicted"/>
<name>A0A1Q5PYS1_9ACTO</name>
<organism evidence="2 3">
    <name type="scientific">Buchananella hordeovulneris</name>
    <dbReference type="NCBI Taxonomy" id="52770"/>
    <lineage>
        <taxon>Bacteria</taxon>
        <taxon>Bacillati</taxon>
        <taxon>Actinomycetota</taxon>
        <taxon>Actinomycetes</taxon>
        <taxon>Actinomycetales</taxon>
        <taxon>Actinomycetaceae</taxon>
        <taxon>Buchananella</taxon>
    </lineage>
</organism>
<feature type="transmembrane region" description="Helical" evidence="1">
    <location>
        <begin position="251"/>
        <end position="270"/>
    </location>
</feature>
<dbReference type="STRING" id="52770.BSZ40_00335"/>
<sequence>MQVADRPLPARPINAQAPRTSWRVGFIEVALAGAMAGAGYLHQWGPAVLAGLLILVFARGWPPLIYVPSRRGGPIVIALTGLVALCLIAATHNLAWAAIAMGFGVMGAFIHQMMREPGRKGLVESVAGIVTGCTVALCASGWVALTDNSRIKPMLYIGLASLAAAALAAAAPLPSVARNLVTVGAGAAAGAAVSGPLLQLRPYVEALLPFAPEWTGFVTGALTGAVIAMLRTNVWKILYHRHGGFKLTTDVAAALVLPVLVLGLPFYAVARAVTG</sequence>
<reference evidence="3" key="1">
    <citation type="submission" date="2016-12" db="EMBL/GenBank/DDBJ databases">
        <authorList>
            <person name="Meng X."/>
        </authorList>
    </citation>
    <scope>NUCLEOTIDE SEQUENCE [LARGE SCALE GENOMIC DNA]</scope>
    <source>
        <strain evidence="3">DSM 20732</strain>
    </source>
</reference>
<dbReference type="EMBL" id="MQVS01000001">
    <property type="protein sequence ID" value="OKL52602.1"/>
    <property type="molecule type" value="Genomic_DNA"/>
</dbReference>
<evidence type="ECO:0000256" key="1">
    <source>
        <dbReference type="SAM" id="Phobius"/>
    </source>
</evidence>
<feature type="transmembrane region" description="Helical" evidence="1">
    <location>
        <begin position="21"/>
        <end position="41"/>
    </location>
</feature>
<evidence type="ECO:0000313" key="2">
    <source>
        <dbReference type="EMBL" id="OKL52602.1"/>
    </source>
</evidence>
<keyword evidence="1" id="KW-0472">Membrane</keyword>
<feature type="transmembrane region" description="Helical" evidence="1">
    <location>
        <begin position="180"/>
        <end position="198"/>
    </location>
</feature>
<feature type="transmembrane region" description="Helical" evidence="1">
    <location>
        <begin position="210"/>
        <end position="230"/>
    </location>
</feature>
<keyword evidence="1" id="KW-0812">Transmembrane</keyword>
<dbReference type="AlphaFoldDB" id="A0A1Q5PYS1"/>
<protein>
    <submittedName>
        <fullName evidence="2">Uncharacterized protein</fullName>
    </submittedName>
</protein>
<keyword evidence="1" id="KW-1133">Transmembrane helix</keyword>
<comment type="caution">
    <text evidence="2">The sequence shown here is derived from an EMBL/GenBank/DDBJ whole genome shotgun (WGS) entry which is preliminary data.</text>
</comment>
<accession>A0A1Q5PYS1</accession>
<gene>
    <name evidence="2" type="ORF">BSZ40_00335</name>
</gene>
<evidence type="ECO:0000313" key="3">
    <source>
        <dbReference type="Proteomes" id="UP000185612"/>
    </source>
</evidence>
<feature type="transmembrane region" description="Helical" evidence="1">
    <location>
        <begin position="47"/>
        <end position="66"/>
    </location>
</feature>
<feature type="transmembrane region" description="Helical" evidence="1">
    <location>
        <begin position="151"/>
        <end position="173"/>
    </location>
</feature>